<comment type="caution">
    <text evidence="2">The sequence shown here is derived from an EMBL/GenBank/DDBJ whole genome shotgun (WGS) entry which is preliminary data.</text>
</comment>
<reference evidence="2 3" key="1">
    <citation type="submission" date="2017-12" db="EMBL/GenBank/DDBJ databases">
        <title>Sequencing the genomes of 1000 Actinobacteria strains.</title>
        <authorList>
            <person name="Klenk H.-P."/>
        </authorList>
    </citation>
    <scope>NUCLEOTIDE SEQUENCE [LARGE SCALE GENOMIC DNA]</scope>
    <source>
        <strain evidence="2 3">DSM 12806</strain>
    </source>
</reference>
<evidence type="ECO:0000313" key="3">
    <source>
        <dbReference type="Proteomes" id="UP000233781"/>
    </source>
</evidence>
<dbReference type="InterPro" id="IPR010310">
    <property type="entry name" value="T7SS_ESAT-6-like"/>
</dbReference>
<keyword evidence="3" id="KW-1185">Reference proteome</keyword>
<comment type="similarity">
    <text evidence="1">Belongs to the WXG100 family.</text>
</comment>
<dbReference type="AlphaFoldDB" id="A0A2N3YML6"/>
<dbReference type="OrthoDB" id="3387628at2"/>
<sequence>MSGDGIKVGGAGIDNLVQDMKTGLGALERRLGDMKNDLSPYVEQWDGSARAAYRQAQADWDKQIEECRLLLEDVRTAVISSKEDYLNGELRNTNMWG</sequence>
<accession>A0A2N3YML6</accession>
<proteinExistence type="inferred from homology"/>
<evidence type="ECO:0000313" key="2">
    <source>
        <dbReference type="EMBL" id="PKW28048.1"/>
    </source>
</evidence>
<gene>
    <name evidence="2" type="ORF">ATL31_2903</name>
</gene>
<evidence type="ECO:0000256" key="1">
    <source>
        <dbReference type="RuleBase" id="RU362001"/>
    </source>
</evidence>
<dbReference type="SUPFAM" id="SSF140453">
    <property type="entry name" value="EsxAB dimer-like"/>
    <property type="match status" value="1"/>
</dbReference>
<dbReference type="NCBIfam" id="TIGR03930">
    <property type="entry name" value="WXG100_ESAT6"/>
    <property type="match status" value="1"/>
</dbReference>
<name>A0A2N3YML6_9MICO</name>
<dbReference type="EMBL" id="PJNE01000001">
    <property type="protein sequence ID" value="PKW28048.1"/>
    <property type="molecule type" value="Genomic_DNA"/>
</dbReference>
<dbReference type="RefSeq" id="WP_101396455.1">
    <property type="nucleotide sequence ID" value="NZ_PJNE01000001.1"/>
</dbReference>
<dbReference type="Proteomes" id="UP000233781">
    <property type="component" value="Unassembled WGS sequence"/>
</dbReference>
<dbReference type="InterPro" id="IPR036689">
    <property type="entry name" value="ESAT-6-like_sf"/>
</dbReference>
<dbReference type="Gene3D" id="1.10.287.1060">
    <property type="entry name" value="ESAT-6-like"/>
    <property type="match status" value="1"/>
</dbReference>
<protein>
    <recommendedName>
        <fullName evidence="1">ESAT-6-like protein</fullName>
    </recommendedName>
</protein>
<dbReference type="Pfam" id="PF06013">
    <property type="entry name" value="WXG100"/>
    <property type="match status" value="1"/>
</dbReference>
<organism evidence="2 3">
    <name type="scientific">Phycicoccus duodecadis</name>
    <dbReference type="NCBI Taxonomy" id="173053"/>
    <lineage>
        <taxon>Bacteria</taxon>
        <taxon>Bacillati</taxon>
        <taxon>Actinomycetota</taxon>
        <taxon>Actinomycetes</taxon>
        <taxon>Micrococcales</taxon>
        <taxon>Intrasporangiaceae</taxon>
        <taxon>Phycicoccus</taxon>
    </lineage>
</organism>